<dbReference type="Gene3D" id="2.60.120.200">
    <property type="match status" value="1"/>
</dbReference>
<evidence type="ECO:0000313" key="1">
    <source>
        <dbReference type="EMBL" id="GAA3862107.1"/>
    </source>
</evidence>
<dbReference type="PANTHER" id="PTHR35332:SF2">
    <property type="entry name" value="REGULATION OF ENOLASE PROTEIN 1"/>
    <property type="match status" value="1"/>
</dbReference>
<dbReference type="InterPro" id="IPR009784">
    <property type="entry name" value="DUF1349"/>
</dbReference>
<comment type="caution">
    <text evidence="1">The sequence shown here is derived from an EMBL/GenBank/DDBJ whole genome shotgun (WGS) entry which is preliminary data.</text>
</comment>
<dbReference type="Proteomes" id="UP001501803">
    <property type="component" value="Unassembled WGS sequence"/>
</dbReference>
<dbReference type="PANTHER" id="PTHR35332">
    <property type="entry name" value="REGULATION OF ENOLASE PROTEIN 1"/>
    <property type="match status" value="1"/>
</dbReference>
<dbReference type="RefSeq" id="WP_345061568.1">
    <property type="nucleotide sequence ID" value="NZ_BAABCN010000002.1"/>
</dbReference>
<protein>
    <submittedName>
        <fullName evidence="1">DUF1349 domain-containing protein</fullName>
    </submittedName>
</protein>
<accession>A0ABP7K2I8</accession>
<sequence>MNISGLNPTDLNVGDSNTVDLNAADSNTTGQPISVGPLPGLTWVPQNGAASFDHDRGQLTVVAEPGVDWSNDSVGGSRQTDASLLGFEAPAEFSLSARVRVGGQHDGQRTTFDAGVLALWSDSDHWAKLCFEYSPAGQPMVVSVVTNEYSDDCNSSIVTSDAVYLRITRTGPAWAFHASADGITWDFVRLFRLATTTPVHVGFLSQAPMGQSCVALFNEIRFSRSAVRDLRDGS</sequence>
<gene>
    <name evidence="1" type="ORF">GCM10022381_02930</name>
</gene>
<evidence type="ECO:0000313" key="2">
    <source>
        <dbReference type="Proteomes" id="UP001501803"/>
    </source>
</evidence>
<reference evidence="2" key="1">
    <citation type="journal article" date="2019" name="Int. J. Syst. Evol. Microbiol.">
        <title>The Global Catalogue of Microorganisms (GCM) 10K type strain sequencing project: providing services to taxonomists for standard genome sequencing and annotation.</title>
        <authorList>
            <consortium name="The Broad Institute Genomics Platform"/>
            <consortium name="The Broad Institute Genome Sequencing Center for Infectious Disease"/>
            <person name="Wu L."/>
            <person name="Ma J."/>
        </authorList>
    </citation>
    <scope>NUCLEOTIDE SEQUENCE [LARGE SCALE GENOMIC DNA]</scope>
    <source>
        <strain evidence="2">JCM 17021</strain>
    </source>
</reference>
<dbReference type="InterPro" id="IPR013320">
    <property type="entry name" value="ConA-like_dom_sf"/>
</dbReference>
<keyword evidence="2" id="KW-1185">Reference proteome</keyword>
<name>A0ABP7K2I8_9MICO</name>
<dbReference type="EMBL" id="BAABCN010000002">
    <property type="protein sequence ID" value="GAA3862107.1"/>
    <property type="molecule type" value="Genomic_DNA"/>
</dbReference>
<organism evidence="1 2">
    <name type="scientific">Leifsonia kafniensis</name>
    <dbReference type="NCBI Taxonomy" id="475957"/>
    <lineage>
        <taxon>Bacteria</taxon>
        <taxon>Bacillati</taxon>
        <taxon>Actinomycetota</taxon>
        <taxon>Actinomycetes</taxon>
        <taxon>Micrococcales</taxon>
        <taxon>Microbacteriaceae</taxon>
        <taxon>Leifsonia</taxon>
    </lineage>
</organism>
<dbReference type="Pfam" id="PF07081">
    <property type="entry name" value="DUF1349"/>
    <property type="match status" value="1"/>
</dbReference>
<dbReference type="SUPFAM" id="SSF49899">
    <property type="entry name" value="Concanavalin A-like lectins/glucanases"/>
    <property type="match status" value="1"/>
</dbReference>
<proteinExistence type="predicted"/>